<dbReference type="RefSeq" id="XP_026113562.1">
    <property type="nucleotide sequence ID" value="XM_026257777.1"/>
</dbReference>
<dbReference type="InterPro" id="IPR003599">
    <property type="entry name" value="Ig_sub"/>
</dbReference>
<keyword evidence="2" id="KW-1185">Reference proteome</keyword>
<name>A0A6P6NXS3_CARAU</name>
<dbReference type="AlphaFoldDB" id="A0A6P6NXS3"/>
<protein>
    <submittedName>
        <fullName evidence="3 4">Uncharacterized protein LOC113092164 isoform X1</fullName>
    </submittedName>
</protein>
<evidence type="ECO:0000313" key="3">
    <source>
        <dbReference type="RefSeq" id="XP_026113561.1"/>
    </source>
</evidence>
<sequence>MEGRYITLSRFTKGIQKNELIVWLFGDQETLIAQMTGGSRKTFDGPDRRFRGRLKLDRRTGDLTIRRMKYEHSGHYKLQISCSSQGTYYKTFKVVTNGMFGPKTVSVMEGEYLRLYSEILIERGEQVQWSCEGKPLATGMNGDFKKTSYGDDERFRDRLELVHLTGDLIFRNVRTSDTGVYQLQISSIKKRNINREYTLTVLGNRVNESETAEMPLLSKEDVDGVNEQLMMSVV</sequence>
<feature type="domain" description="Immunoglobulin" evidence="1">
    <location>
        <begin position="102"/>
        <end position="202"/>
    </location>
</feature>
<dbReference type="RefSeq" id="XP_026113561.1">
    <property type="nucleotide sequence ID" value="XM_026257776.1"/>
</dbReference>
<evidence type="ECO:0000259" key="1">
    <source>
        <dbReference type="SMART" id="SM00409"/>
    </source>
</evidence>
<dbReference type="PANTHER" id="PTHR21063">
    <property type="entry name" value="LFA-3"/>
    <property type="match status" value="1"/>
</dbReference>
<dbReference type="SMART" id="SM00409">
    <property type="entry name" value="IG"/>
    <property type="match status" value="1"/>
</dbReference>
<dbReference type="InterPro" id="IPR036179">
    <property type="entry name" value="Ig-like_dom_sf"/>
</dbReference>
<dbReference type="OrthoDB" id="8962159at2759"/>
<dbReference type="Gene3D" id="2.60.40.10">
    <property type="entry name" value="Immunoglobulins"/>
    <property type="match status" value="2"/>
</dbReference>
<dbReference type="KEGG" id="caua:113092164"/>
<evidence type="ECO:0000313" key="4">
    <source>
        <dbReference type="RefSeq" id="XP_026113562.1"/>
    </source>
</evidence>
<proteinExistence type="predicted"/>
<reference evidence="3 4" key="1">
    <citation type="submission" date="2025-04" db="UniProtKB">
        <authorList>
            <consortium name="RefSeq"/>
        </authorList>
    </citation>
    <scope>IDENTIFICATION</scope>
    <source>
        <strain evidence="3 4">Wakin</strain>
        <tissue evidence="3 4">Muscle</tissue>
    </source>
</reference>
<dbReference type="PANTHER" id="PTHR21063:SF4">
    <property type="entry name" value="CD48 ANTIGEN-RELATED"/>
    <property type="match status" value="1"/>
</dbReference>
<organism evidence="2 4">
    <name type="scientific">Carassius auratus</name>
    <name type="common">Goldfish</name>
    <dbReference type="NCBI Taxonomy" id="7957"/>
    <lineage>
        <taxon>Eukaryota</taxon>
        <taxon>Metazoa</taxon>
        <taxon>Chordata</taxon>
        <taxon>Craniata</taxon>
        <taxon>Vertebrata</taxon>
        <taxon>Euteleostomi</taxon>
        <taxon>Actinopterygii</taxon>
        <taxon>Neopterygii</taxon>
        <taxon>Teleostei</taxon>
        <taxon>Ostariophysi</taxon>
        <taxon>Cypriniformes</taxon>
        <taxon>Cyprinidae</taxon>
        <taxon>Cyprininae</taxon>
        <taxon>Carassius</taxon>
    </lineage>
</organism>
<dbReference type="GeneTree" id="ENSGT01050000244806"/>
<dbReference type="SUPFAM" id="SSF48726">
    <property type="entry name" value="Immunoglobulin"/>
    <property type="match status" value="2"/>
</dbReference>
<dbReference type="InterPro" id="IPR013783">
    <property type="entry name" value="Ig-like_fold"/>
</dbReference>
<dbReference type="GeneID" id="113092164"/>
<evidence type="ECO:0000313" key="2">
    <source>
        <dbReference type="Proteomes" id="UP000515129"/>
    </source>
</evidence>
<dbReference type="Proteomes" id="UP000515129">
    <property type="component" value="Unplaced"/>
</dbReference>
<accession>A0A6P6NXS3</accession>
<gene>
    <name evidence="3 4" type="primary">LOC113092164</name>
</gene>